<comment type="caution">
    <text evidence="1">The sequence shown here is derived from an EMBL/GenBank/DDBJ whole genome shotgun (WGS) entry which is preliminary data.</text>
</comment>
<evidence type="ECO:0000313" key="2">
    <source>
        <dbReference type="Proteomes" id="UP000050424"/>
    </source>
</evidence>
<gene>
    <name evidence="1" type="ORF">AK830_g4240</name>
</gene>
<proteinExistence type="predicted"/>
<evidence type="ECO:0000313" key="1">
    <source>
        <dbReference type="EMBL" id="KPM42290.1"/>
    </source>
</evidence>
<protein>
    <submittedName>
        <fullName evidence="1">Uncharacterized protein</fullName>
    </submittedName>
</protein>
<name>A0A0P7B6V7_9HYPO</name>
<dbReference type="AlphaFoldDB" id="A0A0P7B6V7"/>
<keyword evidence="2" id="KW-1185">Reference proteome</keyword>
<dbReference type="EMBL" id="LKCW01000051">
    <property type="protein sequence ID" value="KPM42290.1"/>
    <property type="molecule type" value="Genomic_DNA"/>
</dbReference>
<dbReference type="Proteomes" id="UP000050424">
    <property type="component" value="Unassembled WGS sequence"/>
</dbReference>
<organism evidence="1 2">
    <name type="scientific">Neonectria ditissima</name>
    <dbReference type="NCBI Taxonomy" id="78410"/>
    <lineage>
        <taxon>Eukaryota</taxon>
        <taxon>Fungi</taxon>
        <taxon>Dikarya</taxon>
        <taxon>Ascomycota</taxon>
        <taxon>Pezizomycotina</taxon>
        <taxon>Sordariomycetes</taxon>
        <taxon>Hypocreomycetidae</taxon>
        <taxon>Hypocreales</taxon>
        <taxon>Nectriaceae</taxon>
        <taxon>Neonectria</taxon>
    </lineage>
</organism>
<accession>A0A0P7B6V7</accession>
<reference evidence="1 2" key="1">
    <citation type="submission" date="2015-09" db="EMBL/GenBank/DDBJ databases">
        <title>Draft genome of a European isolate of the apple canker pathogen Neonectria ditissima.</title>
        <authorList>
            <person name="Gomez-Cortecero A."/>
            <person name="Harrison R.J."/>
            <person name="Armitage A.D."/>
        </authorList>
    </citation>
    <scope>NUCLEOTIDE SEQUENCE [LARGE SCALE GENOMIC DNA]</scope>
    <source>
        <strain evidence="1 2">R09/05</strain>
    </source>
</reference>
<sequence length="211" mass="23321">MEPRRSTAVVLNASPKIDDSLMSSPQTSHGTILSWATAELTKDDNYQLTSHLDHGIVVLQEWSASLGSWDGRCHHSALILARHALRQVHDKIRQIQVMDEEGWKGAMTAPCSTLARFQQASFMLDVTVLECSVKAMRANDADTDAVDVSPEQMVEFCAKVDPLKFLVTEANLGLSLFMDISADLAGEDPVTRLFPNGRNLQGIDEVEEIRD</sequence>